<accession>A0A5C3MXW3</accession>
<protein>
    <submittedName>
        <fullName evidence="1">Uncharacterized protein</fullName>
    </submittedName>
</protein>
<feature type="non-terminal residue" evidence="1">
    <location>
        <position position="1"/>
    </location>
</feature>
<sequence length="96" mass="10928">VKHLGAALENVEHLDVEDVPTYGNKQPNPELVGPFPAHSRYAHNVNVLPVGPMVFSYLRTLKLDHVRFRRAFLGKDPHDFPDLMRSLSGQYPRQRG</sequence>
<proteinExistence type="predicted"/>
<name>A0A5C3MXW3_9AGAM</name>
<dbReference type="EMBL" id="ML213515">
    <property type="protein sequence ID" value="TFK49837.1"/>
    <property type="molecule type" value="Genomic_DNA"/>
</dbReference>
<reference evidence="1 2" key="1">
    <citation type="journal article" date="2019" name="Nat. Ecol. Evol.">
        <title>Megaphylogeny resolves global patterns of mushroom evolution.</title>
        <authorList>
            <person name="Varga T."/>
            <person name="Krizsan K."/>
            <person name="Foldi C."/>
            <person name="Dima B."/>
            <person name="Sanchez-Garcia M."/>
            <person name="Sanchez-Ramirez S."/>
            <person name="Szollosi G.J."/>
            <person name="Szarkandi J.G."/>
            <person name="Papp V."/>
            <person name="Albert L."/>
            <person name="Andreopoulos W."/>
            <person name="Angelini C."/>
            <person name="Antonin V."/>
            <person name="Barry K.W."/>
            <person name="Bougher N.L."/>
            <person name="Buchanan P."/>
            <person name="Buyck B."/>
            <person name="Bense V."/>
            <person name="Catcheside P."/>
            <person name="Chovatia M."/>
            <person name="Cooper J."/>
            <person name="Damon W."/>
            <person name="Desjardin D."/>
            <person name="Finy P."/>
            <person name="Geml J."/>
            <person name="Haridas S."/>
            <person name="Hughes K."/>
            <person name="Justo A."/>
            <person name="Karasinski D."/>
            <person name="Kautmanova I."/>
            <person name="Kiss B."/>
            <person name="Kocsube S."/>
            <person name="Kotiranta H."/>
            <person name="LaButti K.M."/>
            <person name="Lechner B.E."/>
            <person name="Liimatainen K."/>
            <person name="Lipzen A."/>
            <person name="Lukacs Z."/>
            <person name="Mihaltcheva S."/>
            <person name="Morgado L.N."/>
            <person name="Niskanen T."/>
            <person name="Noordeloos M.E."/>
            <person name="Ohm R.A."/>
            <person name="Ortiz-Santana B."/>
            <person name="Ovrebo C."/>
            <person name="Racz N."/>
            <person name="Riley R."/>
            <person name="Savchenko A."/>
            <person name="Shiryaev A."/>
            <person name="Soop K."/>
            <person name="Spirin V."/>
            <person name="Szebenyi C."/>
            <person name="Tomsovsky M."/>
            <person name="Tulloss R.E."/>
            <person name="Uehling J."/>
            <person name="Grigoriev I.V."/>
            <person name="Vagvolgyi C."/>
            <person name="Papp T."/>
            <person name="Martin F.M."/>
            <person name="Miettinen O."/>
            <person name="Hibbett D.S."/>
            <person name="Nagy L.G."/>
        </authorList>
    </citation>
    <scope>NUCLEOTIDE SEQUENCE [LARGE SCALE GENOMIC DNA]</scope>
    <source>
        <strain evidence="1 2">OMC1185</strain>
    </source>
</reference>
<dbReference type="AlphaFoldDB" id="A0A5C3MXW3"/>
<evidence type="ECO:0000313" key="2">
    <source>
        <dbReference type="Proteomes" id="UP000305948"/>
    </source>
</evidence>
<dbReference type="Proteomes" id="UP000305948">
    <property type="component" value="Unassembled WGS sequence"/>
</dbReference>
<keyword evidence="2" id="KW-1185">Reference proteome</keyword>
<gene>
    <name evidence="1" type="ORF">OE88DRAFT_1662533</name>
</gene>
<evidence type="ECO:0000313" key="1">
    <source>
        <dbReference type="EMBL" id="TFK49837.1"/>
    </source>
</evidence>
<organism evidence="1 2">
    <name type="scientific">Heliocybe sulcata</name>
    <dbReference type="NCBI Taxonomy" id="5364"/>
    <lineage>
        <taxon>Eukaryota</taxon>
        <taxon>Fungi</taxon>
        <taxon>Dikarya</taxon>
        <taxon>Basidiomycota</taxon>
        <taxon>Agaricomycotina</taxon>
        <taxon>Agaricomycetes</taxon>
        <taxon>Gloeophyllales</taxon>
        <taxon>Gloeophyllaceae</taxon>
        <taxon>Heliocybe</taxon>
    </lineage>
</organism>